<organism evidence="1 2">
    <name type="scientific">Phaseolus angularis</name>
    <name type="common">Azuki bean</name>
    <name type="synonym">Vigna angularis</name>
    <dbReference type="NCBI Taxonomy" id="3914"/>
    <lineage>
        <taxon>Eukaryota</taxon>
        <taxon>Viridiplantae</taxon>
        <taxon>Streptophyta</taxon>
        <taxon>Embryophyta</taxon>
        <taxon>Tracheophyta</taxon>
        <taxon>Spermatophyta</taxon>
        <taxon>Magnoliopsida</taxon>
        <taxon>eudicotyledons</taxon>
        <taxon>Gunneridae</taxon>
        <taxon>Pentapetalae</taxon>
        <taxon>rosids</taxon>
        <taxon>fabids</taxon>
        <taxon>Fabales</taxon>
        <taxon>Fabaceae</taxon>
        <taxon>Papilionoideae</taxon>
        <taxon>50 kb inversion clade</taxon>
        <taxon>NPAAA clade</taxon>
        <taxon>indigoferoid/millettioid clade</taxon>
        <taxon>Phaseoleae</taxon>
        <taxon>Vigna</taxon>
    </lineage>
</organism>
<reference evidence="2" key="1">
    <citation type="journal article" date="2015" name="Proc. Natl. Acad. Sci. U.S.A.">
        <title>Genome sequencing of adzuki bean (Vigna angularis) provides insight into high starch and low fat accumulation and domestication.</title>
        <authorList>
            <person name="Yang K."/>
            <person name="Tian Z."/>
            <person name="Chen C."/>
            <person name="Luo L."/>
            <person name="Zhao B."/>
            <person name="Wang Z."/>
            <person name="Yu L."/>
            <person name="Li Y."/>
            <person name="Sun Y."/>
            <person name="Li W."/>
            <person name="Chen Y."/>
            <person name="Li Y."/>
            <person name="Zhang Y."/>
            <person name="Ai D."/>
            <person name="Zhao J."/>
            <person name="Shang C."/>
            <person name="Ma Y."/>
            <person name="Wu B."/>
            <person name="Wang M."/>
            <person name="Gao L."/>
            <person name="Sun D."/>
            <person name="Zhang P."/>
            <person name="Guo F."/>
            <person name="Wang W."/>
            <person name="Li Y."/>
            <person name="Wang J."/>
            <person name="Varshney R.K."/>
            <person name="Wang J."/>
            <person name="Ling H.Q."/>
            <person name="Wan P."/>
        </authorList>
    </citation>
    <scope>NUCLEOTIDE SEQUENCE</scope>
    <source>
        <strain evidence="2">cv. Jingnong 6</strain>
    </source>
</reference>
<dbReference type="AlphaFoldDB" id="A0A0L9V4T6"/>
<gene>
    <name evidence="1" type="ORF">LR48_Vigan08g083300</name>
</gene>
<evidence type="ECO:0000313" key="2">
    <source>
        <dbReference type="Proteomes" id="UP000053144"/>
    </source>
</evidence>
<protein>
    <submittedName>
        <fullName evidence="1">Uncharacterized protein</fullName>
    </submittedName>
</protein>
<sequence>MHECHLSRKKPPKSEVGVQVSGVETPSVQAWNSQLLSTVNLTPLLRSTCSAVETFPKTLSESCRAKPEGRALLEVALNLALCGVHCYPERTNLRWLLMSIPAIPPGCMDVVATQNSYSPDGRLVSGFWNEIYV</sequence>
<accession>A0A0L9V4T6</accession>
<dbReference type="Proteomes" id="UP000053144">
    <property type="component" value="Chromosome 8"/>
</dbReference>
<dbReference type="EMBL" id="CM003378">
    <property type="protein sequence ID" value="KOM50006.1"/>
    <property type="molecule type" value="Genomic_DNA"/>
</dbReference>
<dbReference type="Gramene" id="KOM50006">
    <property type="protein sequence ID" value="KOM50006"/>
    <property type="gene ID" value="LR48_Vigan08g083300"/>
</dbReference>
<proteinExistence type="predicted"/>
<evidence type="ECO:0000313" key="1">
    <source>
        <dbReference type="EMBL" id="KOM50006.1"/>
    </source>
</evidence>
<name>A0A0L9V4T6_PHAAN</name>